<comment type="subunit">
    <text evidence="10">Acetyl-CoA carboxylase is a heterohexamer composed of biotin carboxyl carrier protein (AccB), biotin carboxylase (AccC) and two subunits each of ACCase subunit alpha (AccA) and ACCase subunit beta (AccD).</text>
</comment>
<comment type="catalytic activity">
    <reaction evidence="9 10">
        <text>N(6)-carboxybiotinyl-L-lysyl-[protein] + acetyl-CoA = N(6)-biotinyl-L-lysyl-[protein] + malonyl-CoA</text>
        <dbReference type="Rhea" id="RHEA:54728"/>
        <dbReference type="Rhea" id="RHEA-COMP:10505"/>
        <dbReference type="Rhea" id="RHEA-COMP:10506"/>
        <dbReference type="ChEBI" id="CHEBI:57288"/>
        <dbReference type="ChEBI" id="CHEBI:57384"/>
        <dbReference type="ChEBI" id="CHEBI:83144"/>
        <dbReference type="ChEBI" id="CHEBI:83145"/>
        <dbReference type="EC" id="2.1.3.15"/>
    </reaction>
</comment>
<feature type="domain" description="CoA carboxyltransferase C-terminal" evidence="11">
    <location>
        <begin position="11"/>
        <end position="257"/>
    </location>
</feature>
<evidence type="ECO:0000256" key="1">
    <source>
        <dbReference type="ARBA" id="ARBA00004956"/>
    </source>
</evidence>
<dbReference type="EMBL" id="CP007243">
    <property type="protein sequence ID" value="AIA30558.1"/>
    <property type="molecule type" value="Genomic_DNA"/>
</dbReference>
<keyword evidence="5 10" id="KW-0276">Fatty acid metabolism</keyword>
<dbReference type="Proteomes" id="UP000027059">
    <property type="component" value="Chromosome"/>
</dbReference>
<dbReference type="EC" id="2.1.3.15" evidence="10"/>
<dbReference type="InterPro" id="IPR011763">
    <property type="entry name" value="COA_CT_C"/>
</dbReference>
<keyword evidence="10" id="KW-0963">Cytoplasm</keyword>
<name>A0A059XUM6_9BACT</name>
<dbReference type="PRINTS" id="PR01069">
    <property type="entry name" value="ACCCTRFRASEA"/>
</dbReference>
<keyword evidence="6 10" id="KW-0067">ATP-binding</keyword>
<evidence type="ECO:0000256" key="3">
    <source>
        <dbReference type="ARBA" id="ARBA00022679"/>
    </source>
</evidence>
<evidence type="ECO:0000256" key="7">
    <source>
        <dbReference type="ARBA" id="ARBA00023098"/>
    </source>
</evidence>
<dbReference type="PANTHER" id="PTHR42853:SF3">
    <property type="entry name" value="ACETYL-COENZYME A CARBOXYLASE CARBOXYL TRANSFERASE SUBUNIT ALPHA, CHLOROPLASTIC"/>
    <property type="match status" value="1"/>
</dbReference>
<keyword evidence="13" id="KW-1185">Reference proteome</keyword>
<evidence type="ECO:0000313" key="12">
    <source>
        <dbReference type="EMBL" id="AIA30558.1"/>
    </source>
</evidence>
<evidence type="ECO:0000259" key="11">
    <source>
        <dbReference type="PROSITE" id="PS50989"/>
    </source>
</evidence>
<dbReference type="Pfam" id="PF03255">
    <property type="entry name" value="ACCA"/>
    <property type="match status" value="1"/>
</dbReference>
<organism evidence="12 13">
    <name type="scientific">Leptospirillum ferriphilum YSK</name>
    <dbReference type="NCBI Taxonomy" id="1441628"/>
    <lineage>
        <taxon>Bacteria</taxon>
        <taxon>Pseudomonadati</taxon>
        <taxon>Nitrospirota</taxon>
        <taxon>Nitrospiria</taxon>
        <taxon>Nitrospirales</taxon>
        <taxon>Nitrospiraceae</taxon>
        <taxon>Leptospirillum</taxon>
    </lineage>
</organism>
<dbReference type="GO" id="GO:0003989">
    <property type="term" value="F:acetyl-CoA carboxylase activity"/>
    <property type="evidence" value="ECO:0007669"/>
    <property type="project" value="InterPro"/>
</dbReference>
<keyword evidence="4 10" id="KW-0547">Nucleotide-binding</keyword>
<comment type="similarity">
    <text evidence="10">Belongs to the AccA family.</text>
</comment>
<keyword evidence="2 10" id="KW-0444">Lipid biosynthesis</keyword>
<evidence type="ECO:0000256" key="5">
    <source>
        <dbReference type="ARBA" id="ARBA00022832"/>
    </source>
</evidence>
<dbReference type="GO" id="GO:0016743">
    <property type="term" value="F:carboxyl- or carbamoyltransferase activity"/>
    <property type="evidence" value="ECO:0007669"/>
    <property type="project" value="UniProtKB-UniRule"/>
</dbReference>
<dbReference type="InterPro" id="IPR001095">
    <property type="entry name" value="Acetyl_CoA_COase_a_su"/>
</dbReference>
<evidence type="ECO:0000256" key="8">
    <source>
        <dbReference type="ARBA" id="ARBA00023160"/>
    </source>
</evidence>
<evidence type="ECO:0000256" key="10">
    <source>
        <dbReference type="HAMAP-Rule" id="MF_00823"/>
    </source>
</evidence>
<dbReference type="PROSITE" id="PS50989">
    <property type="entry name" value="COA_CT_CTER"/>
    <property type="match status" value="1"/>
</dbReference>
<gene>
    <name evidence="10" type="primary">accA</name>
    <name evidence="12" type="ORF">Y981_06645</name>
</gene>
<dbReference type="InterPro" id="IPR029045">
    <property type="entry name" value="ClpP/crotonase-like_dom_sf"/>
</dbReference>
<comment type="subcellular location">
    <subcellularLocation>
        <location evidence="10">Cytoplasm</location>
    </subcellularLocation>
</comment>
<dbReference type="HAMAP" id="MF_00823">
    <property type="entry name" value="AcetylCoA_CT_alpha"/>
    <property type="match status" value="1"/>
</dbReference>
<dbReference type="NCBIfam" id="TIGR00513">
    <property type="entry name" value="accA"/>
    <property type="match status" value="1"/>
</dbReference>
<dbReference type="HOGENOM" id="CLU_015486_0_2_0"/>
<keyword evidence="7 10" id="KW-0443">Lipid metabolism</keyword>
<dbReference type="Gene3D" id="3.90.226.10">
    <property type="entry name" value="2-enoyl-CoA Hydratase, Chain A, domain 1"/>
    <property type="match status" value="1"/>
</dbReference>
<dbReference type="NCBIfam" id="NF041504">
    <property type="entry name" value="AccA_sub"/>
    <property type="match status" value="1"/>
</dbReference>
<dbReference type="RefSeq" id="WP_014961092.1">
    <property type="nucleotide sequence ID" value="NZ_CP007243.1"/>
</dbReference>
<keyword evidence="8 10" id="KW-0275">Fatty acid biosynthesis</keyword>
<comment type="pathway">
    <text evidence="1 10">Lipid metabolism; malonyl-CoA biosynthesis; malonyl-CoA from acetyl-CoA: step 1/1.</text>
</comment>
<dbReference type="SUPFAM" id="SSF52096">
    <property type="entry name" value="ClpP/crotonase"/>
    <property type="match status" value="1"/>
</dbReference>
<dbReference type="GO" id="GO:0006633">
    <property type="term" value="P:fatty acid biosynthetic process"/>
    <property type="evidence" value="ECO:0007669"/>
    <property type="project" value="UniProtKB-KW"/>
</dbReference>
<keyword evidence="12" id="KW-0436">Ligase</keyword>
<dbReference type="GO" id="GO:2001295">
    <property type="term" value="P:malonyl-CoA biosynthetic process"/>
    <property type="evidence" value="ECO:0007669"/>
    <property type="project" value="UniProtKB-UniRule"/>
</dbReference>
<accession>A0A059XUM6</accession>
<dbReference type="OrthoDB" id="9808023at2"/>
<dbReference type="KEGG" id="lfp:Y981_06645"/>
<dbReference type="PANTHER" id="PTHR42853">
    <property type="entry name" value="ACETYL-COENZYME A CARBOXYLASE CARBOXYL TRANSFERASE SUBUNIT ALPHA"/>
    <property type="match status" value="1"/>
</dbReference>
<evidence type="ECO:0000256" key="6">
    <source>
        <dbReference type="ARBA" id="ARBA00022840"/>
    </source>
</evidence>
<dbReference type="AlphaFoldDB" id="A0A059XUM6"/>
<evidence type="ECO:0000313" key="13">
    <source>
        <dbReference type="Proteomes" id="UP000027059"/>
    </source>
</evidence>
<dbReference type="NCBIfam" id="NF004344">
    <property type="entry name" value="PRK05724.1"/>
    <property type="match status" value="1"/>
</dbReference>
<dbReference type="GO" id="GO:0005524">
    <property type="term" value="F:ATP binding"/>
    <property type="evidence" value="ECO:0007669"/>
    <property type="project" value="UniProtKB-KW"/>
</dbReference>
<evidence type="ECO:0000256" key="9">
    <source>
        <dbReference type="ARBA" id="ARBA00049152"/>
    </source>
</evidence>
<protein>
    <recommendedName>
        <fullName evidence="10">Acetyl-coenzyme A carboxylase carboxyl transferase subunit alpha</fullName>
        <shortName evidence="10">ACCase subunit alpha</shortName>
        <shortName evidence="10">Acetyl-CoA carboxylase carboxyltransferase subunit alpha</shortName>
        <ecNumber evidence="10">2.1.3.15</ecNumber>
    </recommendedName>
</protein>
<keyword evidence="3 10" id="KW-0808">Transferase</keyword>
<reference evidence="12 13" key="2">
    <citation type="journal article" date="2015" name="Biomed. Res. Int.">
        <title>Effects of Arsenite Resistance on the Growth and Functional Gene Expression of Leptospirillum ferriphilum and Acidithiobacillus thiooxidans in Pure Culture and Coculture.</title>
        <authorList>
            <person name="Jiang H."/>
            <person name="Liang Y."/>
            <person name="Yin H."/>
            <person name="Xiao Y."/>
            <person name="Guo X."/>
            <person name="Xu Y."/>
            <person name="Hu Q."/>
            <person name="Liu H."/>
            <person name="Liu X."/>
        </authorList>
    </citation>
    <scope>NUCLEOTIDE SEQUENCE [LARGE SCALE GENOMIC DNA]</scope>
    <source>
        <strain evidence="12 13">YSK</strain>
    </source>
</reference>
<comment type="function">
    <text evidence="10">Component of the acetyl coenzyme A carboxylase (ACC) complex. First, biotin carboxylase catalyzes the carboxylation of biotin on its carrier protein (BCCP) and then the CO(2) group is transferred by the carboxyltransferase to acetyl-CoA to form malonyl-CoA.</text>
</comment>
<reference evidence="13" key="1">
    <citation type="submission" date="2014-02" db="EMBL/GenBank/DDBJ databases">
        <title>Complete genome sequence and comparative genomic analysis of the nitrogen-fixing bacterium Leptospirillum ferriphilum YSK.</title>
        <authorList>
            <person name="Guo X."/>
            <person name="Yin H."/>
            <person name="Liang Y."/>
            <person name="Hu Q."/>
            <person name="Ma L."/>
            <person name="Xiao Y."/>
            <person name="Zhang X."/>
            <person name="Qiu G."/>
            <person name="Liu X."/>
        </authorList>
    </citation>
    <scope>NUCLEOTIDE SEQUENCE [LARGE SCALE GENOMIC DNA]</scope>
    <source>
        <strain evidence="13">YSK</strain>
    </source>
</reference>
<proteinExistence type="inferred from homology"/>
<dbReference type="GO" id="GO:0009317">
    <property type="term" value="C:acetyl-CoA carboxylase complex"/>
    <property type="evidence" value="ECO:0007669"/>
    <property type="project" value="InterPro"/>
</dbReference>
<sequence>MTETKVKKTSRKNTSQPEVPVWDRVLLARAQERPTSLDYIQRLCTQFVEVHGDRSYRDDPSIVGGFAVFEGKSVAVVGHQKGKSFKDRMTRNFGMPHPEGYRKALRIMRLAERFSMPILTFVDTPGAYPGIEAEERGQVEAVARNIMEMFEIRVPILVFIVGEGGSGGALAIGVGDRVYMLENAVYSVISPEACAAILWENAGRAPEAAERLRMTASDLLNLGIIDGILPEAAGGIQKDAMPTLSAMKALITEQLEQLQALSVEELLSSRQKKFDAMVAYREDNMVHFPGGQEATS</sequence>
<evidence type="ECO:0000256" key="2">
    <source>
        <dbReference type="ARBA" id="ARBA00022516"/>
    </source>
</evidence>
<evidence type="ECO:0000256" key="4">
    <source>
        <dbReference type="ARBA" id="ARBA00022741"/>
    </source>
</evidence>
<dbReference type="UniPathway" id="UPA00655">
    <property type="reaction ID" value="UER00711"/>
</dbReference>